<dbReference type="SUPFAM" id="SSF69572">
    <property type="entry name" value="Activating enzymes of the ubiquitin-like proteins"/>
    <property type="match status" value="1"/>
</dbReference>
<evidence type="ECO:0000256" key="4">
    <source>
        <dbReference type="ARBA" id="ARBA00022786"/>
    </source>
</evidence>
<sequence length="346" mass="37825">MSSSASELDVTNNQQSGTAALTEEEASRYDRQMRLWGLEAQQRMRSATILVVRLRGVATEAIKNMVLAGIGKLVIVDGEDVAEEDLGAGFFFRDEDVGKKRLDAAKPRIESLNPLVTVETVAKRVAYESAEFESIIERVDLVCITDESKDRLVDINALCRKHQKPLYAGGSYGLHGYIFCDLLTHDYLAPVRGDVGEAPKNIKATVNYTPLQQALQHKWSGLTRRQTKEVNPALAFAILALWQYQSLHNDQLPDALENAAELESLANDLIASADVNTQVLTQIPRDLIESLSTTASHEFSPVCAIVGGMLGQDVLKALGGRDPPIANLFIFDGNTGGGTTIRMNIT</sequence>
<organism evidence="9 10">
    <name type="scientific">Coprinellus micaceus</name>
    <name type="common">Glistening ink-cap mushroom</name>
    <name type="synonym">Coprinus micaceus</name>
    <dbReference type="NCBI Taxonomy" id="71717"/>
    <lineage>
        <taxon>Eukaryota</taxon>
        <taxon>Fungi</taxon>
        <taxon>Dikarya</taxon>
        <taxon>Basidiomycota</taxon>
        <taxon>Agaricomycotina</taxon>
        <taxon>Agaricomycetes</taxon>
        <taxon>Agaricomycetidae</taxon>
        <taxon>Agaricales</taxon>
        <taxon>Agaricineae</taxon>
        <taxon>Psathyrellaceae</taxon>
        <taxon>Coprinellus</taxon>
    </lineage>
</organism>
<evidence type="ECO:0000313" key="10">
    <source>
        <dbReference type="Proteomes" id="UP000298030"/>
    </source>
</evidence>
<dbReference type="Pfam" id="PF00899">
    <property type="entry name" value="ThiF"/>
    <property type="match status" value="1"/>
</dbReference>
<dbReference type="PRINTS" id="PR01849">
    <property type="entry name" value="UBIQUITINACT"/>
</dbReference>
<accession>A0A4Y7TZW8</accession>
<feature type="region of interest" description="Disordered" evidence="7">
    <location>
        <begin position="1"/>
        <end position="25"/>
    </location>
</feature>
<dbReference type="AlphaFoldDB" id="A0A4Y7TZW8"/>
<protein>
    <recommendedName>
        <fullName evidence="6">Ubiquitin-like 1-activating enzyme E1A</fullName>
    </recommendedName>
</protein>
<dbReference type="EMBL" id="QPFP01000001">
    <property type="protein sequence ID" value="TEB39737.1"/>
    <property type="molecule type" value="Genomic_DNA"/>
</dbReference>
<keyword evidence="10" id="KW-1185">Reference proteome</keyword>
<dbReference type="InterPro" id="IPR000594">
    <property type="entry name" value="ThiF_NAD_FAD-bd"/>
</dbReference>
<dbReference type="STRING" id="71717.A0A4Y7TZW8"/>
<keyword evidence="5" id="KW-0539">Nucleus</keyword>
<dbReference type="InterPro" id="IPR045886">
    <property type="entry name" value="ThiF/MoeB/HesA"/>
</dbReference>
<dbReference type="Gene3D" id="3.40.50.720">
    <property type="entry name" value="NAD(P)-binding Rossmann-like Domain"/>
    <property type="match status" value="1"/>
</dbReference>
<comment type="subcellular location">
    <subcellularLocation>
        <location evidence="1">Nucleus</location>
    </subcellularLocation>
</comment>
<name>A0A4Y7TZW8_COPMI</name>
<reference evidence="9 10" key="1">
    <citation type="journal article" date="2019" name="Nat. Ecol. Evol.">
        <title>Megaphylogeny resolves global patterns of mushroom evolution.</title>
        <authorList>
            <person name="Varga T."/>
            <person name="Krizsan K."/>
            <person name="Foldi C."/>
            <person name="Dima B."/>
            <person name="Sanchez-Garcia M."/>
            <person name="Sanchez-Ramirez S."/>
            <person name="Szollosi G.J."/>
            <person name="Szarkandi J.G."/>
            <person name="Papp V."/>
            <person name="Albert L."/>
            <person name="Andreopoulos W."/>
            <person name="Angelini C."/>
            <person name="Antonin V."/>
            <person name="Barry K.W."/>
            <person name="Bougher N.L."/>
            <person name="Buchanan P."/>
            <person name="Buyck B."/>
            <person name="Bense V."/>
            <person name="Catcheside P."/>
            <person name="Chovatia M."/>
            <person name="Cooper J."/>
            <person name="Damon W."/>
            <person name="Desjardin D."/>
            <person name="Finy P."/>
            <person name="Geml J."/>
            <person name="Haridas S."/>
            <person name="Hughes K."/>
            <person name="Justo A."/>
            <person name="Karasinski D."/>
            <person name="Kautmanova I."/>
            <person name="Kiss B."/>
            <person name="Kocsube S."/>
            <person name="Kotiranta H."/>
            <person name="LaButti K.M."/>
            <person name="Lechner B.E."/>
            <person name="Liimatainen K."/>
            <person name="Lipzen A."/>
            <person name="Lukacs Z."/>
            <person name="Mihaltcheva S."/>
            <person name="Morgado L.N."/>
            <person name="Niskanen T."/>
            <person name="Noordeloos M.E."/>
            <person name="Ohm R.A."/>
            <person name="Ortiz-Santana B."/>
            <person name="Ovrebo C."/>
            <person name="Racz N."/>
            <person name="Riley R."/>
            <person name="Savchenko A."/>
            <person name="Shiryaev A."/>
            <person name="Soop K."/>
            <person name="Spirin V."/>
            <person name="Szebenyi C."/>
            <person name="Tomsovsky M."/>
            <person name="Tulloss R.E."/>
            <person name="Uehling J."/>
            <person name="Grigoriev I.V."/>
            <person name="Vagvolgyi C."/>
            <person name="Papp T."/>
            <person name="Martin F.M."/>
            <person name="Miettinen O."/>
            <person name="Hibbett D.S."/>
            <person name="Nagy L.G."/>
        </authorList>
    </citation>
    <scope>NUCLEOTIDE SEQUENCE [LARGE SCALE GENOMIC DNA]</scope>
    <source>
        <strain evidence="9 10">FP101781</strain>
    </source>
</reference>
<gene>
    <name evidence="9" type="ORF">FA13DRAFT_1784424</name>
</gene>
<dbReference type="InterPro" id="IPR035985">
    <property type="entry name" value="Ubiquitin-activating_enz"/>
</dbReference>
<keyword evidence="4" id="KW-0833">Ubl conjugation pathway</keyword>
<feature type="domain" description="THIF-type NAD/FAD binding fold" evidence="8">
    <location>
        <begin position="29"/>
        <end position="342"/>
    </location>
</feature>
<evidence type="ECO:0000256" key="2">
    <source>
        <dbReference type="ARBA" id="ARBA00004718"/>
    </source>
</evidence>
<feature type="compositionally biased region" description="Polar residues" evidence="7">
    <location>
        <begin position="1"/>
        <end position="19"/>
    </location>
</feature>
<evidence type="ECO:0000256" key="5">
    <source>
        <dbReference type="ARBA" id="ARBA00023242"/>
    </source>
</evidence>
<comment type="caution">
    <text evidence="9">The sequence shown here is derived from an EMBL/GenBank/DDBJ whole genome shotgun (WGS) entry which is preliminary data.</text>
</comment>
<dbReference type="GO" id="GO:0005737">
    <property type="term" value="C:cytoplasm"/>
    <property type="evidence" value="ECO:0007669"/>
    <property type="project" value="TreeGrafter"/>
</dbReference>
<evidence type="ECO:0000259" key="8">
    <source>
        <dbReference type="Pfam" id="PF00899"/>
    </source>
</evidence>
<comment type="similarity">
    <text evidence="3">Belongs to the ubiquitin-activating E1 family.</text>
</comment>
<dbReference type="PANTHER" id="PTHR10953">
    <property type="entry name" value="UBIQUITIN-ACTIVATING ENZYME E1"/>
    <property type="match status" value="1"/>
</dbReference>
<dbReference type="GO" id="GO:0016925">
    <property type="term" value="P:protein sumoylation"/>
    <property type="evidence" value="ECO:0007669"/>
    <property type="project" value="TreeGrafter"/>
</dbReference>
<dbReference type="PANTHER" id="PTHR10953:SF162">
    <property type="entry name" value="SUMO-ACTIVATING ENZYME SUBUNIT 1"/>
    <property type="match status" value="1"/>
</dbReference>
<dbReference type="GO" id="GO:0031510">
    <property type="term" value="C:SUMO activating enzyme complex"/>
    <property type="evidence" value="ECO:0007669"/>
    <property type="project" value="TreeGrafter"/>
</dbReference>
<evidence type="ECO:0000256" key="7">
    <source>
        <dbReference type="SAM" id="MobiDB-lite"/>
    </source>
</evidence>
<dbReference type="InterPro" id="IPR000011">
    <property type="entry name" value="UBQ/SUMO-activ_enz_E1-like"/>
</dbReference>
<dbReference type="GO" id="GO:0019948">
    <property type="term" value="F:SUMO activating enzyme activity"/>
    <property type="evidence" value="ECO:0007669"/>
    <property type="project" value="TreeGrafter"/>
</dbReference>
<evidence type="ECO:0000313" key="9">
    <source>
        <dbReference type="EMBL" id="TEB39737.1"/>
    </source>
</evidence>
<evidence type="ECO:0000256" key="3">
    <source>
        <dbReference type="ARBA" id="ARBA00005673"/>
    </source>
</evidence>
<evidence type="ECO:0000256" key="1">
    <source>
        <dbReference type="ARBA" id="ARBA00004123"/>
    </source>
</evidence>
<dbReference type="OrthoDB" id="1708823at2759"/>
<comment type="pathway">
    <text evidence="2">Protein modification; protein sumoylation.</text>
</comment>
<dbReference type="Proteomes" id="UP000298030">
    <property type="component" value="Unassembled WGS sequence"/>
</dbReference>
<proteinExistence type="inferred from homology"/>
<evidence type="ECO:0000256" key="6">
    <source>
        <dbReference type="ARBA" id="ARBA00044354"/>
    </source>
</evidence>